<name>Q6YYS1_ORYSJ</name>
<dbReference type="AlphaFoldDB" id="Q6YYS1"/>
<feature type="region of interest" description="Disordered" evidence="1">
    <location>
        <begin position="1"/>
        <end position="85"/>
    </location>
</feature>
<evidence type="ECO:0000256" key="1">
    <source>
        <dbReference type="SAM" id="MobiDB-lite"/>
    </source>
</evidence>
<evidence type="ECO:0000313" key="2">
    <source>
        <dbReference type="EMBL" id="BAD01265.1"/>
    </source>
</evidence>
<dbReference type="PRINTS" id="PR01217">
    <property type="entry name" value="PRICHEXTENSN"/>
</dbReference>
<dbReference type="EMBL" id="AP005603">
    <property type="protein sequence ID" value="BAD03791.1"/>
    <property type="molecule type" value="Genomic_DNA"/>
</dbReference>
<sequence length="107" mass="11364">MDICPRATRHHHGAVPLKMTPSCPSPHQPKPTRPPSPPSSTLPPPPPAPPPPPPSLPPPPPPPPSPRVRFGNGESGIGLWREGGWKQRRLGLVRPDPVRLRGSGAQG</sequence>
<feature type="compositionally biased region" description="Pro residues" evidence="1">
    <location>
        <begin position="23"/>
        <end position="66"/>
    </location>
</feature>
<reference evidence="4" key="3">
    <citation type="journal article" date="2005" name="Nature">
        <title>The map-based sequence of the rice genome.</title>
        <authorList>
            <consortium name="International rice genome sequencing project (IRGSP)"/>
            <person name="Matsumoto T."/>
            <person name="Wu J."/>
            <person name="Kanamori H."/>
            <person name="Katayose Y."/>
            <person name="Fujisawa M."/>
            <person name="Namiki N."/>
            <person name="Mizuno H."/>
            <person name="Yamamoto K."/>
            <person name="Antonio B.A."/>
            <person name="Baba T."/>
            <person name="Sakata K."/>
            <person name="Nagamura Y."/>
            <person name="Aoki H."/>
            <person name="Arikawa K."/>
            <person name="Arita K."/>
            <person name="Bito T."/>
            <person name="Chiden Y."/>
            <person name="Fujitsuka N."/>
            <person name="Fukunaka R."/>
            <person name="Hamada M."/>
            <person name="Harada C."/>
            <person name="Hayashi A."/>
            <person name="Hijishita S."/>
            <person name="Honda M."/>
            <person name="Hosokawa S."/>
            <person name="Ichikawa Y."/>
            <person name="Idonuma A."/>
            <person name="Iijima M."/>
            <person name="Ikeda M."/>
            <person name="Ikeno M."/>
            <person name="Ito K."/>
            <person name="Ito S."/>
            <person name="Ito T."/>
            <person name="Ito Y."/>
            <person name="Ito Y."/>
            <person name="Iwabuchi A."/>
            <person name="Kamiya K."/>
            <person name="Karasawa W."/>
            <person name="Kurita K."/>
            <person name="Katagiri S."/>
            <person name="Kikuta A."/>
            <person name="Kobayashi H."/>
            <person name="Kobayashi N."/>
            <person name="Machita K."/>
            <person name="Maehara T."/>
            <person name="Masukawa M."/>
            <person name="Mizubayashi T."/>
            <person name="Mukai Y."/>
            <person name="Nagasaki H."/>
            <person name="Nagata Y."/>
            <person name="Naito S."/>
            <person name="Nakashima M."/>
            <person name="Nakama Y."/>
            <person name="Nakamichi Y."/>
            <person name="Nakamura M."/>
            <person name="Meguro A."/>
            <person name="Negishi M."/>
            <person name="Ohta I."/>
            <person name="Ohta T."/>
            <person name="Okamoto M."/>
            <person name="Ono N."/>
            <person name="Saji S."/>
            <person name="Sakaguchi M."/>
            <person name="Sakai K."/>
            <person name="Shibata M."/>
            <person name="Shimokawa T."/>
            <person name="Song J."/>
            <person name="Takazaki Y."/>
            <person name="Terasawa K."/>
            <person name="Tsugane M."/>
            <person name="Tsuji K."/>
            <person name="Ueda S."/>
            <person name="Waki K."/>
            <person name="Yamagata H."/>
            <person name="Yamamoto M."/>
            <person name="Yamamoto S."/>
            <person name="Yamane H."/>
            <person name="Yoshiki S."/>
            <person name="Yoshihara R."/>
            <person name="Yukawa K."/>
            <person name="Zhong H."/>
            <person name="Yano M."/>
            <person name="Yuan Q."/>
            <person name="Ouyang S."/>
            <person name="Liu J."/>
            <person name="Jones K.M."/>
            <person name="Gansberger K."/>
            <person name="Moffat K."/>
            <person name="Hill J."/>
            <person name="Bera J."/>
            <person name="Fadrosh D."/>
            <person name="Jin S."/>
            <person name="Johri S."/>
            <person name="Kim M."/>
            <person name="Overton L."/>
            <person name="Reardon M."/>
            <person name="Tsitrin T."/>
            <person name="Vuong H."/>
            <person name="Weaver B."/>
            <person name="Ciecko A."/>
            <person name="Tallon L."/>
            <person name="Jackson J."/>
            <person name="Pai G."/>
            <person name="Aken S.V."/>
            <person name="Utterback T."/>
            <person name="Reidmuller S."/>
            <person name="Feldblyum T."/>
            <person name="Hsiao J."/>
            <person name="Zismann V."/>
            <person name="Iobst S."/>
            <person name="de Vazeille A.R."/>
            <person name="Buell C.R."/>
            <person name="Ying K."/>
            <person name="Li Y."/>
            <person name="Lu T."/>
            <person name="Huang Y."/>
            <person name="Zhao Q."/>
            <person name="Feng Q."/>
            <person name="Zhang L."/>
            <person name="Zhu J."/>
            <person name="Weng Q."/>
            <person name="Mu J."/>
            <person name="Lu Y."/>
            <person name="Fan D."/>
            <person name="Liu Y."/>
            <person name="Guan J."/>
            <person name="Zhang Y."/>
            <person name="Yu S."/>
            <person name="Liu X."/>
            <person name="Zhang Y."/>
            <person name="Hong G."/>
            <person name="Han B."/>
            <person name="Choisne N."/>
            <person name="Demange N."/>
            <person name="Orjeda G."/>
            <person name="Samain S."/>
            <person name="Cattolico L."/>
            <person name="Pelletier E."/>
            <person name="Couloux A."/>
            <person name="Segurens B."/>
            <person name="Wincker P."/>
            <person name="D'Hont A."/>
            <person name="Scarpelli C."/>
            <person name="Weissenbach J."/>
            <person name="Salanoubat M."/>
            <person name="Quetier F."/>
            <person name="Yu Y."/>
            <person name="Kim H.R."/>
            <person name="Rambo T."/>
            <person name="Currie J."/>
            <person name="Collura K."/>
            <person name="Luo M."/>
            <person name="Yang T."/>
            <person name="Ammiraju J.S.S."/>
            <person name="Engler F."/>
            <person name="Soderlund C."/>
            <person name="Wing R.A."/>
            <person name="Palmer L.E."/>
            <person name="de la Bastide M."/>
            <person name="Spiegel L."/>
            <person name="Nascimento L."/>
            <person name="Zutavern T."/>
            <person name="O'Shaughnessy A."/>
            <person name="Dike S."/>
            <person name="Dedhia N."/>
            <person name="Preston R."/>
            <person name="Balija V."/>
            <person name="McCombie W.R."/>
            <person name="Chow T."/>
            <person name="Chen H."/>
            <person name="Chung M."/>
            <person name="Chen C."/>
            <person name="Shaw J."/>
            <person name="Wu H."/>
            <person name="Hsiao K."/>
            <person name="Chao Y."/>
            <person name="Chu M."/>
            <person name="Cheng C."/>
            <person name="Hour A."/>
            <person name="Lee P."/>
            <person name="Lin S."/>
            <person name="Lin Y."/>
            <person name="Liou J."/>
            <person name="Liu S."/>
            <person name="Hsing Y."/>
            <person name="Raghuvanshi S."/>
            <person name="Mohanty A."/>
            <person name="Bharti A.K."/>
            <person name="Gaur A."/>
            <person name="Gupta V."/>
            <person name="Kumar D."/>
            <person name="Ravi V."/>
            <person name="Vij S."/>
            <person name="Kapur A."/>
            <person name="Khurana P."/>
            <person name="Khurana P."/>
            <person name="Khurana J.P."/>
            <person name="Tyagi A.K."/>
            <person name="Gaikwad K."/>
            <person name="Singh A."/>
            <person name="Dalal V."/>
            <person name="Srivastava S."/>
            <person name="Dixit A."/>
            <person name="Pal A.K."/>
            <person name="Ghazi I.A."/>
            <person name="Yadav M."/>
            <person name="Pandit A."/>
            <person name="Bhargava A."/>
            <person name="Sureshbabu K."/>
            <person name="Batra K."/>
            <person name="Sharma T.R."/>
            <person name="Mohapatra T."/>
            <person name="Singh N.K."/>
            <person name="Messing J."/>
            <person name="Nelson A.B."/>
            <person name="Fuks G."/>
            <person name="Kavchok S."/>
            <person name="Keizer G."/>
            <person name="Linton E."/>
            <person name="Llaca V."/>
            <person name="Song R."/>
            <person name="Tanyolac B."/>
            <person name="Young S."/>
            <person name="Ho-Il K."/>
            <person name="Hahn J.H."/>
            <person name="Sangsakoo G."/>
            <person name="Vanavichit A."/>
            <person name="de Mattos Luiz.A.T."/>
            <person name="Zimmer P.D."/>
            <person name="Malone G."/>
            <person name="Dellagostin O."/>
            <person name="de Oliveira A.C."/>
            <person name="Bevan M."/>
            <person name="Bancroft I."/>
            <person name="Minx P."/>
            <person name="Cordum H."/>
            <person name="Wilson R."/>
            <person name="Cheng Z."/>
            <person name="Jin W."/>
            <person name="Jiang J."/>
            <person name="Leong S.A."/>
            <person name="Iwama H."/>
            <person name="Gojobori T."/>
            <person name="Itoh T."/>
            <person name="Niimura Y."/>
            <person name="Fujii Y."/>
            <person name="Habara T."/>
            <person name="Sakai H."/>
            <person name="Sato Y."/>
            <person name="Wilson G."/>
            <person name="Kumar K."/>
            <person name="McCouch S."/>
            <person name="Juretic N."/>
            <person name="Hoen D."/>
            <person name="Wright S."/>
            <person name="Bruskiewich R."/>
            <person name="Bureau T."/>
            <person name="Miyao A."/>
            <person name="Hirochika H."/>
            <person name="Nishikawa T."/>
            <person name="Kadowaki K."/>
            <person name="Sugiura M."/>
            <person name="Burr B."/>
            <person name="Sasaki T."/>
        </authorList>
    </citation>
    <scope>NUCLEOTIDE SEQUENCE [LARGE SCALE GENOMIC DNA]</scope>
    <source>
        <strain evidence="4">cv. Nipponbare</strain>
    </source>
</reference>
<reference evidence="3" key="2">
    <citation type="submission" date="2002-08" db="EMBL/GenBank/DDBJ databases">
        <title>Oryza sativa nipponbare(GA3) genomic DNA, chromosome 8, BAC clone:B1047A05.</title>
        <authorList>
            <person name="Sasaki T."/>
            <person name="Matsumoto T."/>
            <person name="Katayose Y."/>
        </authorList>
    </citation>
    <scope>NUCLEOTIDE SEQUENCE</scope>
</reference>
<reference evidence="2" key="1">
    <citation type="submission" date="2001-12" db="EMBL/GenBank/DDBJ databases">
        <title>Oryza sativa nipponbare(GA3) genomic DNA, chromosome 8, PAC clone:P0461A06.</title>
        <authorList>
            <person name="Sasaki T."/>
            <person name="Matsumoto T."/>
            <person name="Yamamoto K."/>
        </authorList>
    </citation>
    <scope>NUCLEOTIDE SEQUENCE</scope>
</reference>
<proteinExistence type="predicted"/>
<gene>
    <name evidence="3" type="ORF">B1047A05.11</name>
    <name evidence="2" type="ORF">P0461A06.43</name>
</gene>
<dbReference type="EMBL" id="AP004559">
    <property type="protein sequence ID" value="BAD01265.1"/>
    <property type="molecule type" value="Genomic_DNA"/>
</dbReference>
<organism evidence="3 4">
    <name type="scientific">Oryza sativa subsp. japonica</name>
    <name type="common">Rice</name>
    <dbReference type="NCBI Taxonomy" id="39947"/>
    <lineage>
        <taxon>Eukaryota</taxon>
        <taxon>Viridiplantae</taxon>
        <taxon>Streptophyta</taxon>
        <taxon>Embryophyta</taxon>
        <taxon>Tracheophyta</taxon>
        <taxon>Spermatophyta</taxon>
        <taxon>Magnoliopsida</taxon>
        <taxon>Liliopsida</taxon>
        <taxon>Poales</taxon>
        <taxon>Poaceae</taxon>
        <taxon>BOP clade</taxon>
        <taxon>Oryzoideae</taxon>
        <taxon>Oryzeae</taxon>
        <taxon>Oryzinae</taxon>
        <taxon>Oryza</taxon>
        <taxon>Oryza sativa</taxon>
    </lineage>
</organism>
<evidence type="ECO:0000313" key="3">
    <source>
        <dbReference type="EMBL" id="BAD03791.1"/>
    </source>
</evidence>
<protein>
    <submittedName>
        <fullName evidence="3">Uncharacterized protein</fullName>
    </submittedName>
</protein>
<dbReference type="Proteomes" id="UP000000763">
    <property type="component" value="Chromosome 8"/>
</dbReference>
<accession>Q6YYS1</accession>
<evidence type="ECO:0000313" key="4">
    <source>
        <dbReference type="Proteomes" id="UP000000763"/>
    </source>
</evidence>
<reference evidence="4" key="4">
    <citation type="journal article" date="2008" name="Nucleic Acids Res.">
        <title>The rice annotation project database (RAP-DB): 2008 update.</title>
        <authorList>
            <consortium name="The rice annotation project (RAP)"/>
        </authorList>
    </citation>
    <scope>GENOME REANNOTATION</scope>
    <source>
        <strain evidence="4">cv. Nipponbare</strain>
    </source>
</reference>